<feature type="non-terminal residue" evidence="2">
    <location>
        <position position="1"/>
    </location>
</feature>
<dbReference type="Gene3D" id="3.20.20.300">
    <property type="entry name" value="Glycoside hydrolase, family 3, N-terminal domain"/>
    <property type="match status" value="1"/>
</dbReference>
<evidence type="ECO:0000256" key="1">
    <source>
        <dbReference type="ARBA" id="ARBA00022801"/>
    </source>
</evidence>
<sequence length="159" mass="18359">RQAYTLHWHFRGKANRRHLPRHARLGQGHRLREWPPPRSLLEAKRRAAQRVKNHRQADSRRRPITSCLDFVVRARAERAVPLGLCLLGATATYAQSKKPLYQDRTASTEARVQDLLARMTTEEKVGQLSTLLGWEMYQKDGQEVSVSAAYKKAVDERHI</sequence>
<dbReference type="GO" id="GO:0004553">
    <property type="term" value="F:hydrolase activity, hydrolyzing O-glycosyl compounds"/>
    <property type="evidence" value="ECO:0007669"/>
    <property type="project" value="InterPro"/>
</dbReference>
<protein>
    <recommendedName>
        <fullName evidence="3">Beta-glucosidase</fullName>
    </recommendedName>
</protein>
<dbReference type="InterPro" id="IPR017853">
    <property type="entry name" value="GH"/>
</dbReference>
<name>A0A699SIW4_TANCI</name>
<gene>
    <name evidence="2" type="ORF">Tci_869532</name>
</gene>
<feature type="non-terminal residue" evidence="2">
    <location>
        <position position="159"/>
    </location>
</feature>
<dbReference type="InterPro" id="IPR036962">
    <property type="entry name" value="Glyco_hydro_3_N_sf"/>
</dbReference>
<reference evidence="2" key="1">
    <citation type="journal article" date="2019" name="Sci. Rep.">
        <title>Draft genome of Tanacetum cinerariifolium, the natural source of mosquito coil.</title>
        <authorList>
            <person name="Yamashiro T."/>
            <person name="Shiraishi A."/>
            <person name="Satake H."/>
            <person name="Nakayama K."/>
        </authorList>
    </citation>
    <scope>NUCLEOTIDE SEQUENCE</scope>
</reference>
<proteinExistence type="predicted"/>
<comment type="caution">
    <text evidence="2">The sequence shown here is derived from an EMBL/GenBank/DDBJ whole genome shotgun (WGS) entry which is preliminary data.</text>
</comment>
<accession>A0A699SIW4</accession>
<dbReference type="EMBL" id="BKCJ011166812">
    <property type="protein sequence ID" value="GFC97562.1"/>
    <property type="molecule type" value="Genomic_DNA"/>
</dbReference>
<organism evidence="2">
    <name type="scientific">Tanacetum cinerariifolium</name>
    <name type="common">Dalmatian daisy</name>
    <name type="synonym">Chrysanthemum cinerariifolium</name>
    <dbReference type="NCBI Taxonomy" id="118510"/>
    <lineage>
        <taxon>Eukaryota</taxon>
        <taxon>Viridiplantae</taxon>
        <taxon>Streptophyta</taxon>
        <taxon>Embryophyta</taxon>
        <taxon>Tracheophyta</taxon>
        <taxon>Spermatophyta</taxon>
        <taxon>Magnoliopsida</taxon>
        <taxon>eudicotyledons</taxon>
        <taxon>Gunneridae</taxon>
        <taxon>Pentapetalae</taxon>
        <taxon>asterids</taxon>
        <taxon>campanulids</taxon>
        <taxon>Asterales</taxon>
        <taxon>Asteraceae</taxon>
        <taxon>Asteroideae</taxon>
        <taxon>Anthemideae</taxon>
        <taxon>Anthemidinae</taxon>
        <taxon>Tanacetum</taxon>
    </lineage>
</organism>
<dbReference type="SUPFAM" id="SSF51445">
    <property type="entry name" value="(Trans)glycosidases"/>
    <property type="match status" value="1"/>
</dbReference>
<dbReference type="GO" id="GO:0005975">
    <property type="term" value="P:carbohydrate metabolic process"/>
    <property type="evidence" value="ECO:0007669"/>
    <property type="project" value="InterPro"/>
</dbReference>
<keyword evidence="1" id="KW-0378">Hydrolase</keyword>
<dbReference type="AlphaFoldDB" id="A0A699SIW4"/>
<evidence type="ECO:0008006" key="3">
    <source>
        <dbReference type="Google" id="ProtNLM"/>
    </source>
</evidence>
<evidence type="ECO:0000313" key="2">
    <source>
        <dbReference type="EMBL" id="GFC97562.1"/>
    </source>
</evidence>